<proteinExistence type="predicted"/>
<sequence length="37" mass="4244">MNTETRSEIAQGIEKDMSFQFYAIPKHKIEQILAATC</sequence>
<dbReference type="EMBL" id="BBMT01000004">
    <property type="protein sequence ID" value="GAL33922.1"/>
    <property type="molecule type" value="Genomic_DNA"/>
</dbReference>
<dbReference type="AlphaFoldDB" id="A0A090TS66"/>
<evidence type="ECO:0000313" key="1">
    <source>
        <dbReference type="EMBL" id="GAL33922.1"/>
    </source>
</evidence>
<reference evidence="1 2" key="2">
    <citation type="submission" date="2014-09" db="EMBL/GenBank/DDBJ databases">
        <authorList>
            <consortium name="NBRP consortium"/>
            <person name="Sawabe T."/>
            <person name="Meirelles P."/>
            <person name="Nakanishi M."/>
            <person name="Sayaka M."/>
            <person name="Hattori M."/>
            <person name="Ohkuma M."/>
        </authorList>
    </citation>
    <scope>NUCLEOTIDE SEQUENCE [LARGE SCALE GENOMIC DNA]</scope>
    <source>
        <strain evidence="1 2">JCM 19240</strain>
    </source>
</reference>
<gene>
    <name evidence="1" type="ORF">JCM19240_830</name>
</gene>
<organism evidence="1 2">
    <name type="scientific">Vibrio maritimus</name>
    <dbReference type="NCBI Taxonomy" id="990268"/>
    <lineage>
        <taxon>Bacteria</taxon>
        <taxon>Pseudomonadati</taxon>
        <taxon>Pseudomonadota</taxon>
        <taxon>Gammaproteobacteria</taxon>
        <taxon>Vibrionales</taxon>
        <taxon>Vibrionaceae</taxon>
        <taxon>Vibrio</taxon>
    </lineage>
</organism>
<reference evidence="1 2" key="1">
    <citation type="submission" date="2014-09" db="EMBL/GenBank/DDBJ databases">
        <title>Vibrio maritimus JCM 19240. (C210) whole genome shotgun sequence.</title>
        <authorList>
            <person name="Sawabe T."/>
            <person name="Meirelles P."/>
            <person name="Nakanishi M."/>
            <person name="Sayaka M."/>
            <person name="Hattori M."/>
            <person name="Ohkuma M."/>
        </authorList>
    </citation>
    <scope>NUCLEOTIDE SEQUENCE [LARGE SCALE GENOMIC DNA]</scope>
    <source>
        <strain evidence="1 2">JCM 19240</strain>
    </source>
</reference>
<comment type="caution">
    <text evidence="1">The sequence shown here is derived from an EMBL/GenBank/DDBJ whole genome shotgun (WGS) entry which is preliminary data.</text>
</comment>
<protein>
    <submittedName>
        <fullName evidence="1">Uncharacterized protein</fullName>
    </submittedName>
</protein>
<name>A0A090TS66_9VIBR</name>
<evidence type="ECO:0000313" key="2">
    <source>
        <dbReference type="Proteomes" id="UP000029224"/>
    </source>
</evidence>
<accession>A0A090TS66</accession>
<keyword evidence="2" id="KW-1185">Reference proteome</keyword>
<dbReference type="Proteomes" id="UP000029224">
    <property type="component" value="Unassembled WGS sequence"/>
</dbReference>